<accession>A0A3D8HFS6</accession>
<reference evidence="1 4" key="2">
    <citation type="submission" date="2020-08" db="EMBL/GenBank/DDBJ databases">
        <title>Genome public.</title>
        <authorList>
            <person name="Liu C."/>
            <person name="Sun Q."/>
        </authorList>
    </citation>
    <scope>NUCLEOTIDE SEQUENCE [LARGE SCALE GENOMIC DNA]</scope>
    <source>
        <strain evidence="1 4">426_9</strain>
    </source>
</reference>
<organism evidence="2 3">
    <name type="scientific">Parabacteroides acidifaciens</name>
    <dbReference type="NCBI Taxonomy" id="2290935"/>
    <lineage>
        <taxon>Bacteria</taxon>
        <taxon>Pseudomonadati</taxon>
        <taxon>Bacteroidota</taxon>
        <taxon>Bacteroidia</taxon>
        <taxon>Bacteroidales</taxon>
        <taxon>Tannerellaceae</taxon>
        <taxon>Parabacteroides</taxon>
    </lineage>
</organism>
<keyword evidence="2" id="KW-0645">Protease</keyword>
<evidence type="ECO:0000313" key="1">
    <source>
        <dbReference type="EMBL" id="MBC8601503.1"/>
    </source>
</evidence>
<dbReference type="InterPro" id="IPR043741">
    <property type="entry name" value="DUF5686"/>
</dbReference>
<dbReference type="GO" id="GO:0004180">
    <property type="term" value="F:carboxypeptidase activity"/>
    <property type="evidence" value="ECO:0007669"/>
    <property type="project" value="UniProtKB-KW"/>
</dbReference>
<keyword evidence="4" id="KW-1185">Reference proteome</keyword>
<dbReference type="EMBL" id="JACRTI010000012">
    <property type="protein sequence ID" value="MBC8601503.1"/>
    <property type="molecule type" value="Genomic_DNA"/>
</dbReference>
<dbReference type="Pfam" id="PF13715">
    <property type="entry name" value="CarbopepD_reg_2"/>
    <property type="match status" value="1"/>
</dbReference>
<sequence length="861" mass="98195">MMKLIGYILLIALLQSVTGISILYAQSFTSASGIVKDSITGEPLPFVSVYFDGSTIGAMTDDDGVFTLQNNEGYTKLAAASLGYDTKFIDLKPGQKNDNLVFLLKPTAFEISEVVIKPKREKYTRKDNPAVELIKNVIAHKNDNRIEAKPEYQTEVYEKLSLSLDNFNPNLDKNKFLKKFKFIKNYLDTSEFNGKPILTVSVRENLSDFYYRKSPKTEKTIVRAKRMQGIDKSLDDGGGITSNLEEIFKSVNIFDNNIPILLNRFVSPLSSTLATTYYHYYIMDTLDIGGDKCVDLAFVPANSESYGFTGRLYITLDGNYAVKKVLLNTPANINLNWVDKLRIEQEFKRMPDSTWVIDQENTFVNFYVVKGTQQLYAHQLRNYDNYNFNVQNADSVFGLLGALHVLPEATAQPDTFWMHNRPIPLKEKEDALKDLLAQLRKVPAFNAIIKTAEILITGYIPTANDKKVTKFDFGPMNTTFSANHLEGFRMRVGGMTTANLSPYWFASGYLAYGTNDRKLKYNLKLTHSFNKKEYHEGENPVNNLSFIQEYDVYTPGQDFLFTSKDNIFVAWKVGEPVTKMQYIRKSVLQYEKEWLNGLTWKSWLMNQNNEAAGTLQYIKRDETGKLYLLKDFTTSEIGTQLRFAPGERSYNGRSGKESVFNLSKDAPVFKLSHQLGIKGVLGGDYNYNHTEISAEKRIWLSSFGHIDAQLKAGKVWDKVPFPLLVLPNTNQSVTIQPEAFHMMSALEFVTDQYVSFNATYYLKGWILNRIPGIKWLRLREVVSFNMIYGGLTDKNNPTLTPGLFLLPEGTQPLGNTPYMECSVGLENIFKILRIDYYRRLTYLNHPDIKKGGIRIALRFTF</sequence>
<dbReference type="EMBL" id="QREV01000012">
    <property type="protein sequence ID" value="RDU49823.1"/>
    <property type="molecule type" value="Genomic_DNA"/>
</dbReference>
<dbReference type="Gene3D" id="2.60.40.1120">
    <property type="entry name" value="Carboxypeptidase-like, regulatory domain"/>
    <property type="match status" value="1"/>
</dbReference>
<dbReference type="AlphaFoldDB" id="A0A3D8HFS6"/>
<evidence type="ECO:0000313" key="3">
    <source>
        <dbReference type="Proteomes" id="UP000256321"/>
    </source>
</evidence>
<reference evidence="2 3" key="1">
    <citation type="submission" date="2018-07" db="EMBL/GenBank/DDBJ databases">
        <title>Parabacteroides acidifaciens nov. sp., isolated from human feces.</title>
        <authorList>
            <person name="Wang Y.J."/>
        </authorList>
    </citation>
    <scope>NUCLEOTIDE SEQUENCE [LARGE SCALE GENOMIC DNA]</scope>
    <source>
        <strain evidence="2 3">426-9</strain>
    </source>
</reference>
<proteinExistence type="predicted"/>
<evidence type="ECO:0000313" key="2">
    <source>
        <dbReference type="EMBL" id="RDU49823.1"/>
    </source>
</evidence>
<name>A0A3D8HFS6_9BACT</name>
<gene>
    <name evidence="2" type="ORF">DWU89_07335</name>
    <name evidence="1" type="ORF">H8784_07175</name>
</gene>
<evidence type="ECO:0000313" key="4">
    <source>
        <dbReference type="Proteomes" id="UP000629596"/>
    </source>
</evidence>
<dbReference type="SUPFAM" id="SSF49464">
    <property type="entry name" value="Carboxypeptidase regulatory domain-like"/>
    <property type="match status" value="1"/>
</dbReference>
<keyword evidence="2" id="KW-0121">Carboxypeptidase</keyword>
<dbReference type="Pfam" id="PF18939">
    <property type="entry name" value="DUF5686"/>
    <property type="match status" value="1"/>
</dbReference>
<protein>
    <submittedName>
        <fullName evidence="2">Carboxypeptidase-like regulatory domain-containing protein</fullName>
    </submittedName>
</protein>
<dbReference type="RefSeq" id="WP_115498993.1">
    <property type="nucleotide sequence ID" value="NZ_JACRTI010000012.1"/>
</dbReference>
<dbReference type="Proteomes" id="UP000256321">
    <property type="component" value="Unassembled WGS sequence"/>
</dbReference>
<keyword evidence="2" id="KW-0378">Hydrolase</keyword>
<comment type="caution">
    <text evidence="2">The sequence shown here is derived from an EMBL/GenBank/DDBJ whole genome shotgun (WGS) entry which is preliminary data.</text>
</comment>
<dbReference type="Proteomes" id="UP000629596">
    <property type="component" value="Unassembled WGS sequence"/>
</dbReference>
<dbReference type="InterPro" id="IPR008969">
    <property type="entry name" value="CarboxyPept-like_regulatory"/>
</dbReference>